<evidence type="ECO:0000313" key="3">
    <source>
        <dbReference type="Proteomes" id="UP000653454"/>
    </source>
</evidence>
<organism evidence="2 3">
    <name type="scientific">Plutella xylostella</name>
    <name type="common">Diamondback moth</name>
    <name type="synonym">Plutella maculipennis</name>
    <dbReference type="NCBI Taxonomy" id="51655"/>
    <lineage>
        <taxon>Eukaryota</taxon>
        <taxon>Metazoa</taxon>
        <taxon>Ecdysozoa</taxon>
        <taxon>Arthropoda</taxon>
        <taxon>Hexapoda</taxon>
        <taxon>Insecta</taxon>
        <taxon>Pterygota</taxon>
        <taxon>Neoptera</taxon>
        <taxon>Endopterygota</taxon>
        <taxon>Lepidoptera</taxon>
        <taxon>Glossata</taxon>
        <taxon>Ditrysia</taxon>
        <taxon>Yponomeutoidea</taxon>
        <taxon>Plutellidae</taxon>
        <taxon>Plutella</taxon>
    </lineage>
</organism>
<dbReference type="GO" id="GO:0019005">
    <property type="term" value="C:SCF ubiquitin ligase complex"/>
    <property type="evidence" value="ECO:0007669"/>
    <property type="project" value="TreeGrafter"/>
</dbReference>
<comment type="caution">
    <text evidence="2">The sequence shown here is derived from an EMBL/GenBank/DDBJ whole genome shotgun (WGS) entry which is preliminary data.</text>
</comment>
<evidence type="ECO:0000259" key="1">
    <source>
        <dbReference type="PROSITE" id="PS50181"/>
    </source>
</evidence>
<dbReference type="Gene3D" id="3.80.10.10">
    <property type="entry name" value="Ribonuclease Inhibitor"/>
    <property type="match status" value="1"/>
</dbReference>
<accession>A0A8S4FEA8</accession>
<dbReference type="SUPFAM" id="SSF52047">
    <property type="entry name" value="RNI-like"/>
    <property type="match status" value="1"/>
</dbReference>
<dbReference type="EMBL" id="CAJHNJ030000031">
    <property type="protein sequence ID" value="CAG9125513.1"/>
    <property type="molecule type" value="Genomic_DNA"/>
</dbReference>
<dbReference type="GO" id="GO:0031146">
    <property type="term" value="P:SCF-dependent proteasomal ubiquitin-dependent protein catabolic process"/>
    <property type="evidence" value="ECO:0007669"/>
    <property type="project" value="TreeGrafter"/>
</dbReference>
<feature type="domain" description="F-box" evidence="1">
    <location>
        <begin position="257"/>
        <end position="303"/>
    </location>
</feature>
<dbReference type="SUPFAM" id="SSF81383">
    <property type="entry name" value="F-box domain"/>
    <property type="match status" value="1"/>
</dbReference>
<dbReference type="Proteomes" id="UP000653454">
    <property type="component" value="Unassembled WGS sequence"/>
</dbReference>
<reference evidence="2" key="1">
    <citation type="submission" date="2020-11" db="EMBL/GenBank/DDBJ databases">
        <authorList>
            <person name="Whiteford S."/>
        </authorList>
    </citation>
    <scope>NUCLEOTIDE SEQUENCE</scope>
</reference>
<dbReference type="InterPro" id="IPR001810">
    <property type="entry name" value="F-box_dom"/>
</dbReference>
<protein>
    <submittedName>
        <fullName evidence="2">(diamondback moth) hypothetical protein</fullName>
    </submittedName>
</protein>
<proteinExistence type="predicted"/>
<dbReference type="AlphaFoldDB" id="A0A8S4FEA8"/>
<dbReference type="PROSITE" id="PS50181">
    <property type="entry name" value="FBOX"/>
    <property type="match status" value="1"/>
</dbReference>
<dbReference type="SMART" id="SM00256">
    <property type="entry name" value="FBOX"/>
    <property type="match status" value="1"/>
</dbReference>
<dbReference type="InterPro" id="IPR032675">
    <property type="entry name" value="LRR_dom_sf"/>
</dbReference>
<gene>
    <name evidence="2" type="ORF">PLXY2_LOCUS8410</name>
</gene>
<name>A0A8S4FEA8_PLUXY</name>
<keyword evidence="3" id="KW-1185">Reference proteome</keyword>
<dbReference type="InterPro" id="IPR036047">
    <property type="entry name" value="F-box-like_dom_sf"/>
</dbReference>
<dbReference type="CDD" id="cd22117">
    <property type="entry name" value="F-box_FBXL4"/>
    <property type="match status" value="1"/>
</dbReference>
<dbReference type="PANTHER" id="PTHR13318">
    <property type="entry name" value="PARTNER OF PAIRED, ISOFORM B-RELATED"/>
    <property type="match status" value="1"/>
</dbReference>
<sequence length="645" mass="73967">MEDLISSLLWYKFKSQEEKDEKDEEREIIFEQFVHGVEDFSSQYGSEISISYTAFNIRGPPSNFPDYGDYPQAFVMRTYGTWWDEAPSAQKPYSVKDHDMLSTDYVEVSFEREVHPLEVSIFETYNPGAIVKIWVRSRKSWILLWAGEPEEGGDSPRIFTPPIRKIKEPIRIMRLEFNHSKLTYYTELDAILLKGREPKPDPSRMINLAYTSLPNYKPHVKGRIMSMLISHSHILDSVVALTKPQIKKKVTSEECTLGKFHVLPDETILHILGFLDLKSLCRMAQVNTHIGHLACDPSLYKTLDLKPYWHCADNELLYTLLDRCEHLRKLDLSWCGSHKMMKAGEVGMFIRTRGRDLTHLRMNCCKFIENHLFISIIETCHNLQELCLRAVCGKGELDWARLAELHNLRRVDFYRTDIQTLAMIEIIRWNPGLEHVNVGKVDFYRTDIQTLAMIEIIRWNPGLQHVNVGSCKMIESMDEVATALSLHCPGLVSVDFWKSYSLSGAGLRALARCRGLREVDVGWCINAGGSGDWISHLNLESLQKLFVGALRGVSDRELAPVAERARRLRQIDMLGVRSITQDVCTRILAGCPELQLMDVSFCDQIQEAQVVEWRKKYPSVDIKRSFQSGNLNAGPNAPFLNPSLE</sequence>
<dbReference type="Gene3D" id="1.20.1280.50">
    <property type="match status" value="1"/>
</dbReference>
<evidence type="ECO:0000313" key="2">
    <source>
        <dbReference type="EMBL" id="CAG9125513.1"/>
    </source>
</evidence>
<dbReference type="Pfam" id="PF12937">
    <property type="entry name" value="F-box-like"/>
    <property type="match status" value="1"/>
</dbReference>
<dbReference type="PANTHER" id="PTHR13318:SF152">
    <property type="entry name" value="F-BOX_LRR-REPEAT PROTEIN 4"/>
    <property type="match status" value="1"/>
</dbReference>